<reference evidence="2" key="1">
    <citation type="submission" date="2023-03" db="EMBL/GenBank/DDBJ databases">
        <authorList>
            <person name="Julca I."/>
        </authorList>
    </citation>
    <scope>NUCLEOTIDE SEQUENCE</scope>
</reference>
<accession>A0AAV1CUC3</accession>
<organism evidence="2 3">
    <name type="scientific">Oldenlandia corymbosa var. corymbosa</name>
    <dbReference type="NCBI Taxonomy" id="529605"/>
    <lineage>
        <taxon>Eukaryota</taxon>
        <taxon>Viridiplantae</taxon>
        <taxon>Streptophyta</taxon>
        <taxon>Embryophyta</taxon>
        <taxon>Tracheophyta</taxon>
        <taxon>Spermatophyta</taxon>
        <taxon>Magnoliopsida</taxon>
        <taxon>eudicotyledons</taxon>
        <taxon>Gunneridae</taxon>
        <taxon>Pentapetalae</taxon>
        <taxon>asterids</taxon>
        <taxon>lamiids</taxon>
        <taxon>Gentianales</taxon>
        <taxon>Rubiaceae</taxon>
        <taxon>Rubioideae</taxon>
        <taxon>Spermacoceae</taxon>
        <taxon>Hedyotis-Oldenlandia complex</taxon>
        <taxon>Oldenlandia</taxon>
    </lineage>
</organism>
<gene>
    <name evidence="2" type="ORF">OLC1_LOCUS8930</name>
</gene>
<dbReference type="EMBL" id="OX459120">
    <property type="protein sequence ID" value="CAI9098798.1"/>
    <property type="molecule type" value="Genomic_DNA"/>
</dbReference>
<dbReference type="AlphaFoldDB" id="A0AAV1CUC3"/>
<sequence>MKLFCNKCNRHGHIRDNCFLIKGYPDWWEEKYGSKNQQGYHGSTGKQMPRQMPKHQAHLTNSPFDGTELSKGDWQMMVANLVQAEFGIMMKGKSAVDGAPTTSANYARVNYAHLQDFADQPALPCPIFADVHYEPSTVISSPQENPTESQSSPLPSLNHSPSTSSSYQSHSPVPTDSPVSQSSDNSVIHSPPPEPRRSNRTRHLSTWLHDFHLTNSGVQLPPTLANVVSNSSIDKDIQSL</sequence>
<keyword evidence="3" id="KW-1185">Reference proteome</keyword>
<name>A0AAV1CUC3_OLDCO</name>
<proteinExistence type="predicted"/>
<evidence type="ECO:0000256" key="1">
    <source>
        <dbReference type="SAM" id="MobiDB-lite"/>
    </source>
</evidence>
<feature type="compositionally biased region" description="Polar residues" evidence="1">
    <location>
        <begin position="137"/>
        <end position="148"/>
    </location>
</feature>
<dbReference type="Proteomes" id="UP001161247">
    <property type="component" value="Chromosome 3"/>
</dbReference>
<feature type="compositionally biased region" description="Low complexity" evidence="1">
    <location>
        <begin position="149"/>
        <end position="174"/>
    </location>
</feature>
<protein>
    <submittedName>
        <fullName evidence="2">OLC1v1035505C1</fullName>
    </submittedName>
</protein>
<feature type="compositionally biased region" description="Polar residues" evidence="1">
    <location>
        <begin position="177"/>
        <end position="188"/>
    </location>
</feature>
<evidence type="ECO:0000313" key="2">
    <source>
        <dbReference type="EMBL" id="CAI9098798.1"/>
    </source>
</evidence>
<feature type="region of interest" description="Disordered" evidence="1">
    <location>
        <begin position="137"/>
        <end position="200"/>
    </location>
</feature>
<evidence type="ECO:0000313" key="3">
    <source>
        <dbReference type="Proteomes" id="UP001161247"/>
    </source>
</evidence>